<evidence type="ECO:0000313" key="2">
    <source>
        <dbReference type="Proteomes" id="UP000256913"/>
    </source>
</evidence>
<reference evidence="1 2" key="1">
    <citation type="submission" date="2018-08" db="EMBL/GenBank/DDBJ databases">
        <title>Sequencing the genomes of 1000 actinobacteria strains.</title>
        <authorList>
            <person name="Klenk H.-P."/>
        </authorList>
    </citation>
    <scope>NUCLEOTIDE SEQUENCE [LARGE SCALE GENOMIC DNA]</scope>
    <source>
        <strain evidence="1 2">DSM 44099</strain>
    </source>
</reference>
<name>A0A3D9ZCC6_9ACTN</name>
<comment type="caution">
    <text evidence="1">The sequence shown here is derived from an EMBL/GenBank/DDBJ whole genome shotgun (WGS) entry which is preliminary data.</text>
</comment>
<gene>
    <name evidence="1" type="ORF">DFJ67_0011</name>
</gene>
<keyword evidence="2" id="KW-1185">Reference proteome</keyword>
<protein>
    <submittedName>
        <fullName evidence="1">Uncharacterized protein</fullName>
    </submittedName>
</protein>
<dbReference type="EMBL" id="QUMQ01000001">
    <property type="protein sequence ID" value="REF94102.1"/>
    <property type="molecule type" value="Genomic_DNA"/>
</dbReference>
<dbReference type="Proteomes" id="UP000256913">
    <property type="component" value="Unassembled WGS sequence"/>
</dbReference>
<organism evidence="1 2">
    <name type="scientific">Asanoa ferruginea</name>
    <dbReference type="NCBI Taxonomy" id="53367"/>
    <lineage>
        <taxon>Bacteria</taxon>
        <taxon>Bacillati</taxon>
        <taxon>Actinomycetota</taxon>
        <taxon>Actinomycetes</taxon>
        <taxon>Micromonosporales</taxon>
        <taxon>Micromonosporaceae</taxon>
        <taxon>Asanoa</taxon>
    </lineage>
</organism>
<proteinExistence type="predicted"/>
<dbReference type="AlphaFoldDB" id="A0A3D9ZCC6"/>
<sequence>MGVVPSGTELSRATTVALLSRLLGDDPDLHALVPSGEYAELSWDGERVGTQWFVYPGRTGVGQLEVSIWDSFPNRPADAYRDEAAPVLEVLRDLANASGGRLIIEEGDVTGAPLDELLDLISVPSVGAPPATRAESDEDYLHRYLAAGDDRLAWLRDHAAAAGTPLRLDFSRESLVPLWQWATGRLEPRAADAPKEKVFLANGSAYQRPTDADLPMWFGRSLFLAPHVWSDESLALIDAISFYALECLRRAVPDLTWRVGHGPDRGYPHEGQPVLAGRGPELEPVTAVIPLAAKVYRVRVPDPTRPAKPPTAEDLRDWFDVALQRAEGA</sequence>
<accession>A0A3D9ZCC6</accession>
<evidence type="ECO:0000313" key="1">
    <source>
        <dbReference type="EMBL" id="REF94102.1"/>
    </source>
</evidence>